<dbReference type="PANTHER" id="PTHR21207">
    <property type="entry name" value="PARKIN COREGULATED GENE PROTEIN PARK2 COREGULATED"/>
    <property type="match status" value="1"/>
</dbReference>
<dbReference type="Proteomes" id="UP000747110">
    <property type="component" value="Unassembled WGS sequence"/>
</dbReference>
<comment type="caution">
    <text evidence="3">The sequence shown here is derived from an EMBL/GenBank/DDBJ whole genome shotgun (WGS) entry which is preliminary data.</text>
</comment>
<evidence type="ECO:0000313" key="4">
    <source>
        <dbReference type="Proteomes" id="UP000722791"/>
    </source>
</evidence>
<dbReference type="GO" id="GO:0030544">
    <property type="term" value="F:Hsp70 protein binding"/>
    <property type="evidence" value="ECO:0007669"/>
    <property type="project" value="TreeGrafter"/>
</dbReference>
<feature type="compositionally biased region" description="Low complexity" evidence="1">
    <location>
        <begin position="537"/>
        <end position="559"/>
    </location>
</feature>
<feature type="region of interest" description="Disordered" evidence="1">
    <location>
        <begin position="698"/>
        <end position="718"/>
    </location>
</feature>
<dbReference type="Proteomes" id="UP000722791">
    <property type="component" value="Unassembled WGS sequence"/>
</dbReference>
<dbReference type="GO" id="GO:0051879">
    <property type="term" value="F:Hsp90 protein binding"/>
    <property type="evidence" value="ECO:0007669"/>
    <property type="project" value="TreeGrafter"/>
</dbReference>
<feature type="region of interest" description="Disordered" evidence="1">
    <location>
        <begin position="81"/>
        <end position="105"/>
    </location>
</feature>
<gene>
    <name evidence="2" type="ORF">Vretifemale_19913</name>
    <name evidence="3" type="ORF">Vretimale_6449</name>
</gene>
<reference evidence="3" key="1">
    <citation type="journal article" date="2021" name="Proc. Natl. Acad. Sci. U.S.A.">
        <title>Three genomes in the algal genus Volvox reveal the fate of a haploid sex-determining region after a transition to homothallism.</title>
        <authorList>
            <person name="Yamamoto K."/>
            <person name="Hamaji T."/>
            <person name="Kawai-Toyooka H."/>
            <person name="Matsuzaki R."/>
            <person name="Takahashi F."/>
            <person name="Nishimura Y."/>
            <person name="Kawachi M."/>
            <person name="Noguchi H."/>
            <person name="Minakuchi Y."/>
            <person name="Umen J.G."/>
            <person name="Toyoda A."/>
            <person name="Nozaki H."/>
        </authorList>
    </citation>
    <scope>NUCLEOTIDE SEQUENCE</scope>
    <source>
        <strain evidence="3">NIES-3785</strain>
        <strain evidence="2">NIES-3786</strain>
    </source>
</reference>
<dbReference type="Pfam" id="PF10274">
    <property type="entry name" value="ParcG"/>
    <property type="match status" value="1"/>
</dbReference>
<feature type="compositionally biased region" description="Basic and acidic residues" evidence="1">
    <location>
        <begin position="526"/>
        <end position="535"/>
    </location>
</feature>
<name>A0A8J4G7U2_9CHLO</name>
<proteinExistence type="predicted"/>
<sequence>MAELLHYSKGGIQGPMATAKPAQHALANPRQPAFTPPWIPSSPEPQALFAVDAGVQHNQAGAYVGASMAAAAALGDDFIGRERRRTPSGPAAPYQKAAAQRAAERAIRPWDPISGAGERAGAALLQVAGSNAGKAAFAAADAPALFIPPAPAVAAVVASAAGRVGRSGQDQDAAEGAVSVWPGAPARELWAVELFQKPPRYCTACRGGHEASKVGNPEWQPYSPAVRLGNLQMLDTKFRRAMRKGLLCFKLSESLWQPVQWSVQPTVMPVEQFRQQLALAFDGVREGHEPFRFLASRAVEDLLAAAMTRGSQVAAAVPELVAPLKLCLNTMQPQLVGGLLLLLIRLLRCHPAVPVALAPYCRHLLPGLAVFRSHRRLLELPAPVCLPPTGSFSGSGAPHGSVSRSCRICGVPVYREYEKAAGWELEVPKPLVWGTPEAAAIAQAGLGNKPAAAPAAAVEPSAAAAKRLPGRMCRRYTLESLIEEVLGLMAASGGETASRVIRNYVPGFTYYPPQDQPPCRTVEELLESSKTEKPRRPASSRPQRPRSAPRISGRRPVGASEGGPGGAAGGRNRRPATAGERVKKTAAAGGSWKAGQQHSGGDDGTDRPVPSAADLARWDGIEFRDVPYGLAVEEEQHALDPVEVAGGGSGGRGPGLRPAALHISTPVPVFDSPHDPLYGLLMSSAGFLNGRLVAEGHGTRTASVRPRRGGSGGGAMRASVNTEVPYRSSWAGLRQAI</sequence>
<dbReference type="PANTHER" id="PTHR21207:SF2">
    <property type="entry name" value="PARKIN COREGULATED GENE PROTEIN"/>
    <property type="match status" value="1"/>
</dbReference>
<evidence type="ECO:0000313" key="5">
    <source>
        <dbReference type="Proteomes" id="UP000747110"/>
    </source>
</evidence>
<dbReference type="OrthoDB" id="544617at2759"/>
<feature type="compositionally biased region" description="Low complexity" evidence="1">
    <location>
        <begin position="91"/>
        <end position="101"/>
    </location>
</feature>
<accession>A0A8J4G7U2</accession>
<dbReference type="AlphaFoldDB" id="A0A8J4G7U2"/>
<evidence type="ECO:0000313" key="3">
    <source>
        <dbReference type="EMBL" id="GIM01708.1"/>
    </source>
</evidence>
<dbReference type="EMBL" id="BNCP01000077">
    <property type="protein sequence ID" value="GIL92455.1"/>
    <property type="molecule type" value="Genomic_DNA"/>
</dbReference>
<dbReference type="EMBL" id="BNCQ01000009">
    <property type="protein sequence ID" value="GIM01708.1"/>
    <property type="molecule type" value="Genomic_DNA"/>
</dbReference>
<feature type="region of interest" description="Disordered" evidence="1">
    <location>
        <begin position="526"/>
        <end position="611"/>
    </location>
</feature>
<keyword evidence="5" id="KW-1185">Reference proteome</keyword>
<evidence type="ECO:0000313" key="2">
    <source>
        <dbReference type="EMBL" id="GIL92455.1"/>
    </source>
</evidence>
<organism evidence="3 4">
    <name type="scientific">Volvox reticuliferus</name>
    <dbReference type="NCBI Taxonomy" id="1737510"/>
    <lineage>
        <taxon>Eukaryota</taxon>
        <taxon>Viridiplantae</taxon>
        <taxon>Chlorophyta</taxon>
        <taxon>core chlorophytes</taxon>
        <taxon>Chlorophyceae</taxon>
        <taxon>CS clade</taxon>
        <taxon>Chlamydomonadales</taxon>
        <taxon>Volvocaceae</taxon>
        <taxon>Volvox</taxon>
    </lineage>
</organism>
<feature type="compositionally biased region" description="Gly residues" evidence="1">
    <location>
        <begin position="560"/>
        <end position="569"/>
    </location>
</feature>
<dbReference type="InterPro" id="IPR019399">
    <property type="entry name" value="Parkin_co-regulated_protein"/>
</dbReference>
<evidence type="ECO:0000256" key="1">
    <source>
        <dbReference type="SAM" id="MobiDB-lite"/>
    </source>
</evidence>
<protein>
    <submittedName>
        <fullName evidence="3">Uncharacterized protein</fullName>
    </submittedName>
</protein>